<feature type="compositionally biased region" description="Basic and acidic residues" evidence="1">
    <location>
        <begin position="98"/>
        <end position="112"/>
    </location>
</feature>
<evidence type="ECO:0000256" key="2">
    <source>
        <dbReference type="SAM" id="Phobius"/>
    </source>
</evidence>
<proteinExistence type="predicted"/>
<gene>
    <name evidence="3" type="ORF">JEQ12_011202</name>
</gene>
<dbReference type="Proteomes" id="UP000664991">
    <property type="component" value="Chromosome 21"/>
</dbReference>
<reference evidence="3 4" key="1">
    <citation type="submission" date="2020-12" db="EMBL/GenBank/DDBJ databases">
        <title>De novo assembly of Tibetan sheep genome.</title>
        <authorList>
            <person name="Li X."/>
        </authorList>
    </citation>
    <scope>NUCLEOTIDE SEQUENCE [LARGE SCALE GENOMIC DNA]</scope>
    <source>
        <tissue evidence="3">Heart</tissue>
    </source>
</reference>
<accession>A0A835ZRG6</accession>
<feature type="transmembrane region" description="Helical" evidence="2">
    <location>
        <begin position="31"/>
        <end position="51"/>
    </location>
</feature>
<keyword evidence="2" id="KW-1133">Transmembrane helix</keyword>
<evidence type="ECO:0000256" key="1">
    <source>
        <dbReference type="SAM" id="MobiDB-lite"/>
    </source>
</evidence>
<organism evidence="3 4">
    <name type="scientific">Ovis aries</name>
    <name type="common">Sheep</name>
    <dbReference type="NCBI Taxonomy" id="9940"/>
    <lineage>
        <taxon>Eukaryota</taxon>
        <taxon>Metazoa</taxon>
        <taxon>Chordata</taxon>
        <taxon>Craniata</taxon>
        <taxon>Vertebrata</taxon>
        <taxon>Euteleostomi</taxon>
        <taxon>Mammalia</taxon>
        <taxon>Eutheria</taxon>
        <taxon>Laurasiatheria</taxon>
        <taxon>Artiodactyla</taxon>
        <taxon>Ruminantia</taxon>
        <taxon>Pecora</taxon>
        <taxon>Bovidae</taxon>
        <taxon>Caprinae</taxon>
        <taxon>Ovis</taxon>
    </lineage>
</organism>
<comment type="caution">
    <text evidence="3">The sequence shown here is derived from an EMBL/GenBank/DDBJ whole genome shotgun (WGS) entry which is preliminary data.</text>
</comment>
<dbReference type="EMBL" id="JAEMGP010000021">
    <property type="protein sequence ID" value="KAG5196516.1"/>
    <property type="molecule type" value="Genomic_DNA"/>
</dbReference>
<keyword evidence="2" id="KW-0812">Transmembrane</keyword>
<keyword evidence="2" id="KW-0472">Membrane</keyword>
<evidence type="ECO:0000313" key="3">
    <source>
        <dbReference type="EMBL" id="KAG5196516.1"/>
    </source>
</evidence>
<evidence type="ECO:0000313" key="4">
    <source>
        <dbReference type="Proteomes" id="UP000664991"/>
    </source>
</evidence>
<sequence length="121" mass="12235">MTAGGLCQMATQAAAILGPLVRLLCVCGASLPLLACGVVPALSSLAALLVLPKPHSLPLPDTIQDLQRQSVEEAPAIPSALPGAPEQGGPGHPPPSPDKGRSRGPERDRIGLESHSTSLGD</sequence>
<feature type="region of interest" description="Disordered" evidence="1">
    <location>
        <begin position="59"/>
        <end position="121"/>
    </location>
</feature>
<name>A0A835ZRG6_SHEEP</name>
<dbReference type="AlphaFoldDB" id="A0A835ZRG6"/>
<protein>
    <submittedName>
        <fullName evidence="3">Uncharacterized protein</fullName>
    </submittedName>
</protein>